<evidence type="ECO:0000313" key="8">
    <source>
        <dbReference type="Proteomes" id="UP000001861"/>
    </source>
</evidence>
<feature type="region of interest" description="Disordered" evidence="5">
    <location>
        <begin position="476"/>
        <end position="503"/>
    </location>
</feature>
<feature type="compositionally biased region" description="Polar residues" evidence="5">
    <location>
        <begin position="716"/>
        <end position="725"/>
    </location>
</feature>
<evidence type="ECO:0000256" key="5">
    <source>
        <dbReference type="SAM" id="MobiDB-lite"/>
    </source>
</evidence>
<feature type="compositionally biased region" description="Basic and acidic residues" evidence="5">
    <location>
        <begin position="772"/>
        <end position="790"/>
    </location>
</feature>
<dbReference type="Proteomes" id="UP000001861">
    <property type="component" value="Unassembled WGS sequence"/>
</dbReference>
<feature type="compositionally biased region" description="Low complexity" evidence="5">
    <location>
        <begin position="568"/>
        <end position="580"/>
    </location>
</feature>
<evidence type="ECO:0000256" key="3">
    <source>
        <dbReference type="ARBA" id="ARBA00022833"/>
    </source>
</evidence>
<keyword evidence="8" id="KW-1185">Reference proteome</keyword>
<protein>
    <recommendedName>
        <fullName evidence="6">PHD-type domain-containing protein</fullName>
    </recommendedName>
</protein>
<feature type="compositionally biased region" description="Acidic residues" evidence="5">
    <location>
        <begin position="492"/>
        <end position="503"/>
    </location>
</feature>
<dbReference type="InterPro" id="IPR013083">
    <property type="entry name" value="Znf_RING/FYVE/PHD"/>
</dbReference>
<feature type="compositionally biased region" description="Polar residues" evidence="5">
    <location>
        <begin position="637"/>
        <end position="647"/>
    </location>
</feature>
<feature type="compositionally biased region" description="Basic and acidic residues" evidence="5">
    <location>
        <begin position="85"/>
        <end position="94"/>
    </location>
</feature>
<dbReference type="InterPro" id="IPR001965">
    <property type="entry name" value="Znf_PHD"/>
</dbReference>
<dbReference type="VEuPathDB" id="FungiDB:CC1G_05187"/>
<evidence type="ECO:0000259" key="6">
    <source>
        <dbReference type="PROSITE" id="PS50016"/>
    </source>
</evidence>
<feature type="compositionally biased region" description="Low complexity" evidence="5">
    <location>
        <begin position="726"/>
        <end position="743"/>
    </location>
</feature>
<dbReference type="EMBL" id="AACS02000002">
    <property type="protein sequence ID" value="EAU88421.2"/>
    <property type="molecule type" value="Genomic_DNA"/>
</dbReference>
<dbReference type="HOGENOM" id="CLU_013898_0_0_1"/>
<dbReference type="InterPro" id="IPR011011">
    <property type="entry name" value="Znf_FYVE_PHD"/>
</dbReference>
<dbReference type="RefSeq" id="XP_001833487.2">
    <property type="nucleotide sequence ID" value="XM_001833435.2"/>
</dbReference>
<feature type="compositionally biased region" description="Low complexity" evidence="5">
    <location>
        <begin position="663"/>
        <end position="692"/>
    </location>
</feature>
<dbReference type="GO" id="GO:0008270">
    <property type="term" value="F:zinc ion binding"/>
    <property type="evidence" value="ECO:0007669"/>
    <property type="project" value="UniProtKB-KW"/>
</dbReference>
<feature type="region of interest" description="Disordered" evidence="5">
    <location>
        <begin position="517"/>
        <end position="853"/>
    </location>
</feature>
<feature type="domain" description="PHD-type" evidence="6">
    <location>
        <begin position="187"/>
        <end position="236"/>
    </location>
</feature>
<proteinExistence type="predicted"/>
<keyword evidence="3" id="KW-0862">Zinc</keyword>
<dbReference type="InParanoid" id="A8NG62"/>
<organism evidence="7 8">
    <name type="scientific">Coprinopsis cinerea (strain Okayama-7 / 130 / ATCC MYA-4618 / FGSC 9003)</name>
    <name type="common">Inky cap fungus</name>
    <name type="synonym">Hormographiella aspergillata</name>
    <dbReference type="NCBI Taxonomy" id="240176"/>
    <lineage>
        <taxon>Eukaryota</taxon>
        <taxon>Fungi</taxon>
        <taxon>Dikarya</taxon>
        <taxon>Basidiomycota</taxon>
        <taxon>Agaricomycotina</taxon>
        <taxon>Agaricomycetes</taxon>
        <taxon>Agaricomycetidae</taxon>
        <taxon>Agaricales</taxon>
        <taxon>Agaricineae</taxon>
        <taxon>Psathyrellaceae</taxon>
        <taxon>Coprinopsis</taxon>
    </lineage>
</organism>
<sequence>MATTAALPPYMLPGVPVHQPAHLEGDPSLATEILPGPPSLVSAQQSAQKRDPKKPSTLYSYLPTTDPGSTYSGVMHGTLIGLEEPSSKRPRPDKGNGNASGSGHQPIVLDAEPSGSGAVDDELVVSRSNSSLNLQDPPPQPTATKTSKRDKGKGKDTGTPPVRVKEEPKSTALNTPEPAATNLLNNNDHCSACRSTGSLVYCDGCPRAFHLWCLDPPMESIDEGDSRWFCPACEIRKKPPKKRPASLLAPLLHQLDMSIPVEFQLPDDIRNFFRDVGSGPRGAYVDLQEHKPPRLNRHGQLEERDPHRLKDRNGAPVLCFKCGMSALPTGLASMVPTTKRPRRAASKAVTPENFKDIVSCDFCSLHWHLDCLDPPLSAMPPVNKKWSCPNHAERLIPSKRRIPKHNASPIEVTKPRQWNNGHIDVIHPETSTTEARPRVQVDEVLINGRRYRVPEKIIILDFWNKVSKHDLSESKEVEMASGLSSPLTELSSLEDDEPSPPADFDEQLAAQVLFSLSHGKPSAPPATTTGLKAIIKPPRPPATATPAANGVASSSTSIPAAAAPPAPLTSTSTSVSTRPSRSAKKAASLKITSVLNTDLNGLSLDGSTPSSSVPRETAPPKATAPASSTRKTKSRRQTQAQSIQSDPSTRELRSRSRIPTQDSSSSVASVKIVKTNAAPSPSDSSATTAPPTFRTISVKARMEEVDHGLSLINGHEASSVSTNGSQPTTQRRPRQARVPAADVPAKERRSRKRKVREDELPEVNPKAAAEGRGNEGKRSKKGAKEDAAGRDKHKATVSTPLRTTTSTSTGLEITPTSSSRLPPLTPLTATPTLKIRLPRLGSTSKIAAPSLHG</sequence>
<dbReference type="PANTHER" id="PTHR47636">
    <property type="entry name" value="TRANSCRIPTIONAL REGULATORY PROTEIN RCO1"/>
    <property type="match status" value="1"/>
</dbReference>
<feature type="compositionally biased region" description="Low complexity" evidence="5">
    <location>
        <begin position="125"/>
        <end position="134"/>
    </location>
</feature>
<dbReference type="SMART" id="SM00249">
    <property type="entry name" value="PHD"/>
    <property type="match status" value="2"/>
</dbReference>
<dbReference type="OMA" id="SAGAHNE"/>
<evidence type="ECO:0000256" key="2">
    <source>
        <dbReference type="ARBA" id="ARBA00022771"/>
    </source>
</evidence>
<name>A8NG62_COPC7</name>
<dbReference type="OrthoDB" id="5876363at2759"/>
<dbReference type="KEGG" id="cci:CC1G_05187"/>
<dbReference type="PROSITE" id="PS01359">
    <property type="entry name" value="ZF_PHD_1"/>
    <property type="match status" value="1"/>
</dbReference>
<dbReference type="AlphaFoldDB" id="A8NG62"/>
<feature type="compositionally biased region" description="Low complexity" evidence="5">
    <location>
        <begin position="619"/>
        <end position="629"/>
    </location>
</feature>
<dbReference type="GO" id="GO:0006357">
    <property type="term" value="P:regulation of transcription by RNA polymerase II"/>
    <property type="evidence" value="ECO:0007669"/>
    <property type="project" value="TreeGrafter"/>
</dbReference>
<feature type="region of interest" description="Disordered" evidence="5">
    <location>
        <begin position="1"/>
        <end position="180"/>
    </location>
</feature>
<dbReference type="InterPro" id="IPR052819">
    <property type="entry name" value="Chromatin_regulatory_protein"/>
</dbReference>
<dbReference type="GO" id="GO:0032221">
    <property type="term" value="C:Rpd3S complex"/>
    <property type="evidence" value="ECO:0007669"/>
    <property type="project" value="TreeGrafter"/>
</dbReference>
<comment type="caution">
    <text evidence="7">The sequence shown here is derived from an EMBL/GenBank/DDBJ whole genome shotgun (WGS) entry which is preliminary data.</text>
</comment>
<dbReference type="InterPro" id="IPR019786">
    <property type="entry name" value="Zinc_finger_PHD-type_CS"/>
</dbReference>
<feature type="compositionally biased region" description="Low complexity" evidence="5">
    <location>
        <begin position="796"/>
        <end position="833"/>
    </location>
</feature>
<dbReference type="STRING" id="240176.A8NG62"/>
<accession>A8NG62</accession>
<feature type="compositionally biased region" description="Low complexity" evidence="5">
    <location>
        <begin position="544"/>
        <end position="561"/>
    </location>
</feature>
<feature type="compositionally biased region" description="Basic and acidic residues" evidence="5">
    <location>
        <begin position="147"/>
        <end position="156"/>
    </location>
</feature>
<dbReference type="PROSITE" id="PS50016">
    <property type="entry name" value="ZF_PHD_2"/>
    <property type="match status" value="1"/>
</dbReference>
<gene>
    <name evidence="7" type="ORF">CC1G_05187</name>
</gene>
<dbReference type="PANTHER" id="PTHR47636:SF1">
    <property type="entry name" value="TRANSCRIPTIONAL REGULATORY PROTEIN RCO1"/>
    <property type="match status" value="1"/>
</dbReference>
<dbReference type="eggNOG" id="KOG4299">
    <property type="taxonomic scope" value="Eukaryota"/>
</dbReference>
<dbReference type="InterPro" id="IPR019787">
    <property type="entry name" value="Znf_PHD-finger"/>
</dbReference>
<keyword evidence="1" id="KW-0479">Metal-binding</keyword>
<dbReference type="SUPFAM" id="SSF57903">
    <property type="entry name" value="FYVE/PHD zinc finger"/>
    <property type="match status" value="2"/>
</dbReference>
<dbReference type="Gene3D" id="3.30.40.10">
    <property type="entry name" value="Zinc/RING finger domain, C3HC4 (zinc finger)"/>
    <property type="match status" value="2"/>
</dbReference>
<feature type="compositionally biased region" description="Polar residues" evidence="5">
    <location>
        <begin position="590"/>
        <end position="614"/>
    </location>
</feature>
<feature type="compositionally biased region" description="Polar residues" evidence="5">
    <location>
        <begin position="57"/>
        <end position="72"/>
    </location>
</feature>
<keyword evidence="2 4" id="KW-0863">Zinc-finger</keyword>
<evidence type="ECO:0000313" key="7">
    <source>
        <dbReference type="EMBL" id="EAU88421.2"/>
    </source>
</evidence>
<dbReference type="Pfam" id="PF00628">
    <property type="entry name" value="PHD"/>
    <property type="match status" value="2"/>
</dbReference>
<evidence type="ECO:0000256" key="1">
    <source>
        <dbReference type="ARBA" id="ARBA00022723"/>
    </source>
</evidence>
<dbReference type="GeneID" id="6009983"/>
<dbReference type="CDD" id="cd15534">
    <property type="entry name" value="PHD2_PHF12_Rco1"/>
    <property type="match status" value="1"/>
</dbReference>
<reference evidence="7 8" key="1">
    <citation type="journal article" date="2010" name="Proc. Natl. Acad. Sci. U.S.A.">
        <title>Insights into evolution of multicellular fungi from the assembled chromosomes of the mushroom Coprinopsis cinerea (Coprinus cinereus).</title>
        <authorList>
            <person name="Stajich J.E."/>
            <person name="Wilke S.K."/>
            <person name="Ahren D."/>
            <person name="Au C.H."/>
            <person name="Birren B.W."/>
            <person name="Borodovsky M."/>
            <person name="Burns C."/>
            <person name="Canback B."/>
            <person name="Casselton L.A."/>
            <person name="Cheng C.K."/>
            <person name="Deng J."/>
            <person name="Dietrich F.S."/>
            <person name="Fargo D.C."/>
            <person name="Farman M.L."/>
            <person name="Gathman A.C."/>
            <person name="Goldberg J."/>
            <person name="Guigo R."/>
            <person name="Hoegger P.J."/>
            <person name="Hooker J.B."/>
            <person name="Huggins A."/>
            <person name="James T.Y."/>
            <person name="Kamada T."/>
            <person name="Kilaru S."/>
            <person name="Kodira C."/>
            <person name="Kues U."/>
            <person name="Kupfer D."/>
            <person name="Kwan H.S."/>
            <person name="Lomsadze A."/>
            <person name="Li W."/>
            <person name="Lilly W.W."/>
            <person name="Ma L.J."/>
            <person name="Mackey A.J."/>
            <person name="Manning G."/>
            <person name="Martin F."/>
            <person name="Muraguchi H."/>
            <person name="Natvig D.O."/>
            <person name="Palmerini H."/>
            <person name="Ramesh M.A."/>
            <person name="Rehmeyer C.J."/>
            <person name="Roe B.A."/>
            <person name="Shenoy N."/>
            <person name="Stanke M."/>
            <person name="Ter-Hovhannisyan V."/>
            <person name="Tunlid A."/>
            <person name="Velagapudi R."/>
            <person name="Vision T.J."/>
            <person name="Zeng Q."/>
            <person name="Zolan M.E."/>
            <person name="Pukkila P.J."/>
        </authorList>
    </citation>
    <scope>NUCLEOTIDE SEQUENCE [LARGE SCALE GENOMIC DNA]</scope>
    <source>
        <strain evidence="8">Okayama-7 / 130 / ATCC MYA-4618 / FGSC 9003</strain>
    </source>
</reference>
<dbReference type="CDD" id="cd15535">
    <property type="entry name" value="PHD1_Rco1"/>
    <property type="match status" value="1"/>
</dbReference>
<evidence type="ECO:0000256" key="4">
    <source>
        <dbReference type="PROSITE-ProRule" id="PRU00146"/>
    </source>
</evidence>